<proteinExistence type="inferred from homology"/>
<evidence type="ECO:0000256" key="2">
    <source>
        <dbReference type="ARBA" id="ARBA00009749"/>
    </source>
</evidence>
<dbReference type="Gene3D" id="3.10.580.10">
    <property type="entry name" value="CBS-domain"/>
    <property type="match status" value="1"/>
</dbReference>
<dbReference type="PANTHER" id="PTHR43773:SF1">
    <property type="entry name" value="MAGNESIUM TRANSPORTER MGTE"/>
    <property type="match status" value="1"/>
</dbReference>
<keyword evidence="4 9" id="KW-0812">Transmembrane</keyword>
<dbReference type="GO" id="GO:0005886">
    <property type="term" value="C:plasma membrane"/>
    <property type="evidence" value="ECO:0007669"/>
    <property type="project" value="UniProtKB-SubCell"/>
</dbReference>
<dbReference type="SUPFAM" id="SSF161093">
    <property type="entry name" value="MgtE membrane domain-like"/>
    <property type="match status" value="1"/>
</dbReference>
<name>A0A1W6SN01_9PROT</name>
<gene>
    <name evidence="11" type="ORF">EBAPG3_004855</name>
</gene>
<feature type="transmembrane region" description="Helical" evidence="9">
    <location>
        <begin position="456"/>
        <end position="479"/>
    </location>
</feature>
<feature type="domain" description="CBS" evidence="10">
    <location>
        <begin position="235"/>
        <end position="291"/>
    </location>
</feature>
<dbReference type="Pfam" id="PF00571">
    <property type="entry name" value="CBS"/>
    <property type="match status" value="2"/>
</dbReference>
<dbReference type="NCBIfam" id="TIGR00400">
    <property type="entry name" value="mgtE"/>
    <property type="match status" value="1"/>
</dbReference>
<feature type="transmembrane region" description="Helical" evidence="9">
    <location>
        <begin position="349"/>
        <end position="370"/>
    </location>
</feature>
<feature type="domain" description="CBS" evidence="10">
    <location>
        <begin position="171"/>
        <end position="234"/>
    </location>
</feature>
<feature type="transmembrane region" description="Helical" evidence="9">
    <location>
        <begin position="391"/>
        <end position="413"/>
    </location>
</feature>
<dbReference type="GO" id="GO:0015095">
    <property type="term" value="F:magnesium ion transmembrane transporter activity"/>
    <property type="evidence" value="ECO:0007669"/>
    <property type="project" value="UniProtKB-UniRule"/>
</dbReference>
<accession>A0A1W6SN01</accession>
<reference evidence="11 12" key="1">
    <citation type="journal article" date="2015" name="Int. J. Syst. Evol. Microbiol.">
        <title>Nitrosospira lacus sp. nov., a psychrotolerant, ammonia-oxidizing bacterium from sandy lake sediment.</title>
        <authorList>
            <person name="Urakawa H."/>
            <person name="Garcia J.C."/>
            <person name="Nielsen J.L."/>
            <person name="Le V.Q."/>
            <person name="Kozlowski J.A."/>
            <person name="Stein L.Y."/>
            <person name="Lim C.K."/>
            <person name="Pommerening-Roser A."/>
            <person name="Martens-Habbena W."/>
            <person name="Stahl D.A."/>
            <person name="Klotz M.G."/>
        </authorList>
    </citation>
    <scope>NUCLEOTIDE SEQUENCE [LARGE SCALE GENOMIC DNA]</scope>
    <source>
        <strain evidence="11 12">APG3</strain>
    </source>
</reference>
<dbReference type="InterPro" id="IPR036739">
    <property type="entry name" value="SLC41_membr_dom_sf"/>
</dbReference>
<evidence type="ECO:0000256" key="9">
    <source>
        <dbReference type="RuleBase" id="RU362011"/>
    </source>
</evidence>
<keyword evidence="3 9" id="KW-0813">Transport</keyword>
<comment type="similarity">
    <text evidence="2 9">Belongs to the SLC41A transporter family.</text>
</comment>
<dbReference type="InterPro" id="IPR000644">
    <property type="entry name" value="CBS_dom"/>
</dbReference>
<keyword evidence="9" id="KW-1003">Cell membrane</keyword>
<comment type="subcellular location">
    <subcellularLocation>
        <location evidence="9">Cell membrane</location>
        <topology evidence="9">Multi-pass membrane protein</topology>
    </subcellularLocation>
    <subcellularLocation>
        <location evidence="1">Membrane</location>
        <topology evidence="1">Multi-pass membrane protein</topology>
    </subcellularLocation>
</comment>
<keyword evidence="8" id="KW-0129">CBS domain</keyword>
<feature type="transmembrane region" description="Helical" evidence="9">
    <location>
        <begin position="317"/>
        <end position="337"/>
    </location>
</feature>
<dbReference type="EMBL" id="CP021106">
    <property type="protein sequence ID" value="ARO87151.1"/>
    <property type="molecule type" value="Genomic_DNA"/>
</dbReference>
<evidence type="ECO:0000313" key="11">
    <source>
        <dbReference type="EMBL" id="ARO87151.1"/>
    </source>
</evidence>
<dbReference type="RefSeq" id="WP_004174606.1">
    <property type="nucleotide sequence ID" value="NZ_CP021106.3"/>
</dbReference>
<dbReference type="SMART" id="SM00924">
    <property type="entry name" value="MgtE_N"/>
    <property type="match status" value="1"/>
</dbReference>
<dbReference type="AlphaFoldDB" id="A0A1W6SN01"/>
<dbReference type="GO" id="GO:0046872">
    <property type="term" value="F:metal ion binding"/>
    <property type="evidence" value="ECO:0007669"/>
    <property type="project" value="UniProtKB-KW"/>
</dbReference>
<evidence type="ECO:0000256" key="3">
    <source>
        <dbReference type="ARBA" id="ARBA00022448"/>
    </source>
</evidence>
<dbReference type="Pfam" id="PF01769">
    <property type="entry name" value="MgtE"/>
    <property type="match status" value="1"/>
</dbReference>
<protein>
    <recommendedName>
        <fullName evidence="9">Magnesium transporter MgtE</fullName>
    </recommendedName>
</protein>
<dbReference type="OrthoDB" id="9790355at2"/>
<keyword evidence="7 9" id="KW-0472">Membrane</keyword>
<evidence type="ECO:0000256" key="1">
    <source>
        <dbReference type="ARBA" id="ARBA00004141"/>
    </source>
</evidence>
<evidence type="ECO:0000256" key="4">
    <source>
        <dbReference type="ARBA" id="ARBA00022692"/>
    </source>
</evidence>
<dbReference type="Proteomes" id="UP000012179">
    <property type="component" value="Chromosome"/>
</dbReference>
<dbReference type="Gene3D" id="1.10.357.20">
    <property type="entry name" value="SLC41 divalent cation transporters, integral membrane domain"/>
    <property type="match status" value="1"/>
</dbReference>
<dbReference type="Gene3D" id="1.25.60.10">
    <property type="entry name" value="MgtE N-terminal domain-like"/>
    <property type="match status" value="1"/>
</dbReference>
<evidence type="ECO:0000256" key="5">
    <source>
        <dbReference type="ARBA" id="ARBA00022842"/>
    </source>
</evidence>
<evidence type="ECO:0000313" key="12">
    <source>
        <dbReference type="Proteomes" id="UP000012179"/>
    </source>
</evidence>
<sequence length="480" mass="52684">MTKANTLGETEDLQENLRRLTHLLHKHKLVEGLVHTQQMPRQELVEALVHKQNLAELQNLLDRLHPADVAHILEAMPLEDRLMIWELVKAERDGEILLEVSDAVRETLIATMDSGEMLAATGQLDADEIADLAPDLPRDVMEDVFQSLPMEEREQLRAAMSYPEDAVGALMDFDVVTIREDVTLEVVLRYLRRLDELPDHTDQLFVVDRDEHLKGVLPVNRLLVSDPDATVGSVMAKEMVKLHPSDNAHQAAQAFERYDLVSASVVNAEDKLIGRVTVNAVMDFIREQAESEALNLAGLREEEDLFAPVWKSLKNRWTWLAINLVTAFIASRVIGVFEDSIEKLVALAALMPIIAGIGGNSGNQTITMIVRALALGQLNAGNARKLFAKEIGVSAVNGVVWGSVVGLFAFFIYGSGSLGLVMTLAMMLNLLLAALLGVLIPLTLHKLGRDPAAGSSVMITAVTDSGGFFIFLGLATLFLV</sequence>
<dbReference type="InterPro" id="IPR006667">
    <property type="entry name" value="SLC41_membr_dom"/>
</dbReference>
<dbReference type="InterPro" id="IPR006669">
    <property type="entry name" value="MgtE_transporter"/>
</dbReference>
<comment type="function">
    <text evidence="9">Acts as a magnesium transporter.</text>
</comment>
<evidence type="ECO:0000256" key="6">
    <source>
        <dbReference type="ARBA" id="ARBA00022989"/>
    </source>
</evidence>
<keyword evidence="9" id="KW-0479">Metal-binding</keyword>
<dbReference type="SMART" id="SM00116">
    <property type="entry name" value="CBS"/>
    <property type="match status" value="2"/>
</dbReference>
<dbReference type="KEGG" id="nlc:EBAPG3_004855"/>
<keyword evidence="6 9" id="KW-1133">Transmembrane helix</keyword>
<evidence type="ECO:0000256" key="7">
    <source>
        <dbReference type="ARBA" id="ARBA00023136"/>
    </source>
</evidence>
<dbReference type="PANTHER" id="PTHR43773">
    <property type="entry name" value="MAGNESIUM TRANSPORTER MGTE"/>
    <property type="match status" value="1"/>
</dbReference>
<evidence type="ECO:0000256" key="8">
    <source>
        <dbReference type="PROSITE-ProRule" id="PRU00703"/>
    </source>
</evidence>
<dbReference type="SUPFAM" id="SSF158791">
    <property type="entry name" value="MgtE N-terminal domain-like"/>
    <property type="match status" value="1"/>
</dbReference>
<keyword evidence="12" id="KW-1185">Reference proteome</keyword>
<evidence type="ECO:0000259" key="10">
    <source>
        <dbReference type="PROSITE" id="PS51371"/>
    </source>
</evidence>
<keyword evidence="5 9" id="KW-0460">Magnesium</keyword>
<comment type="subunit">
    <text evidence="9">Homodimer.</text>
</comment>
<dbReference type="Pfam" id="PF03448">
    <property type="entry name" value="MgtE_N"/>
    <property type="match status" value="1"/>
</dbReference>
<dbReference type="eggNOG" id="COG2239">
    <property type="taxonomic scope" value="Bacteria"/>
</dbReference>
<feature type="transmembrane region" description="Helical" evidence="9">
    <location>
        <begin position="419"/>
        <end position="444"/>
    </location>
</feature>
<dbReference type="SUPFAM" id="SSF54631">
    <property type="entry name" value="CBS-domain pair"/>
    <property type="match status" value="1"/>
</dbReference>
<dbReference type="InterPro" id="IPR046342">
    <property type="entry name" value="CBS_dom_sf"/>
</dbReference>
<dbReference type="PROSITE" id="PS51371">
    <property type="entry name" value="CBS"/>
    <property type="match status" value="2"/>
</dbReference>
<dbReference type="InterPro" id="IPR006668">
    <property type="entry name" value="Mg_transptr_MgtE_intracell_dom"/>
</dbReference>
<organism evidence="11 12">
    <name type="scientific">Nitrosospira lacus</name>
    <dbReference type="NCBI Taxonomy" id="1288494"/>
    <lineage>
        <taxon>Bacteria</taxon>
        <taxon>Pseudomonadati</taxon>
        <taxon>Pseudomonadota</taxon>
        <taxon>Betaproteobacteria</taxon>
        <taxon>Nitrosomonadales</taxon>
        <taxon>Nitrosomonadaceae</taxon>
        <taxon>Nitrosospira</taxon>
    </lineage>
</organism>
<dbReference type="InterPro" id="IPR038076">
    <property type="entry name" value="MgtE_N_sf"/>
</dbReference>
<dbReference type="CDD" id="cd04606">
    <property type="entry name" value="CBS_pair_Mg_transporter"/>
    <property type="match status" value="1"/>
</dbReference>